<evidence type="ECO:0000256" key="5">
    <source>
        <dbReference type="SAM" id="MobiDB-lite"/>
    </source>
</evidence>
<organism evidence="8 9">
    <name type="scientific">Mesobaculum littorinae</name>
    <dbReference type="NCBI Taxonomy" id="2486419"/>
    <lineage>
        <taxon>Bacteria</taxon>
        <taxon>Pseudomonadati</taxon>
        <taxon>Pseudomonadota</taxon>
        <taxon>Alphaproteobacteria</taxon>
        <taxon>Rhodobacterales</taxon>
        <taxon>Roseobacteraceae</taxon>
        <taxon>Mesobaculum</taxon>
    </lineage>
</organism>
<keyword evidence="2" id="KW-0547">Nucleotide-binding</keyword>
<dbReference type="GO" id="GO:0047324">
    <property type="term" value="F:phosphoenolpyruvate-glycerone phosphotransferase activity"/>
    <property type="evidence" value="ECO:0007669"/>
    <property type="project" value="UniProtKB-EC"/>
</dbReference>
<dbReference type="InterPro" id="IPR050861">
    <property type="entry name" value="Dihydroxyacetone_Kinase"/>
</dbReference>
<keyword evidence="4" id="KW-0067">ATP-binding</keyword>
<dbReference type="Gene3D" id="1.25.40.340">
    <property type="match status" value="1"/>
</dbReference>
<feature type="region of interest" description="Disordered" evidence="5">
    <location>
        <begin position="517"/>
        <end position="536"/>
    </location>
</feature>
<feature type="domain" description="DhaL" evidence="6">
    <location>
        <begin position="362"/>
        <end position="559"/>
    </location>
</feature>
<keyword evidence="3 8" id="KW-0418">Kinase</keyword>
<gene>
    <name evidence="8" type="primary">dhaK</name>
    <name evidence="8" type="ORF">EKE94_13430</name>
</gene>
<proteinExistence type="predicted"/>
<protein>
    <submittedName>
        <fullName evidence="8">Dihydroxyacetone kinase subunit DhaK</fullName>
        <ecNumber evidence="8">2.7.1.121</ecNumber>
    </submittedName>
</protein>
<dbReference type="GO" id="GO:0019563">
    <property type="term" value="P:glycerol catabolic process"/>
    <property type="evidence" value="ECO:0007669"/>
    <property type="project" value="TreeGrafter"/>
</dbReference>
<dbReference type="GO" id="GO:0005829">
    <property type="term" value="C:cytosol"/>
    <property type="evidence" value="ECO:0007669"/>
    <property type="project" value="TreeGrafter"/>
</dbReference>
<dbReference type="EC" id="2.7.1.121" evidence="8"/>
<dbReference type="Proteomes" id="UP000285908">
    <property type="component" value="Unassembled WGS sequence"/>
</dbReference>
<dbReference type="InterPro" id="IPR036117">
    <property type="entry name" value="DhaL_dom_sf"/>
</dbReference>
<dbReference type="AlphaFoldDB" id="A0A438AFP7"/>
<dbReference type="PANTHER" id="PTHR28629:SF4">
    <property type="entry name" value="TRIOKINASE_FMN CYCLASE"/>
    <property type="match status" value="1"/>
</dbReference>
<name>A0A438AFP7_9RHOB</name>
<dbReference type="FunFam" id="3.30.1180.20:FF:000001">
    <property type="entry name" value="Dihydroxyacetone kinase 1"/>
    <property type="match status" value="1"/>
</dbReference>
<keyword evidence="9" id="KW-1185">Reference proteome</keyword>
<dbReference type="OrthoDB" id="9806345at2"/>
<dbReference type="InterPro" id="IPR004007">
    <property type="entry name" value="DhaL_dom"/>
</dbReference>
<dbReference type="SMART" id="SM01120">
    <property type="entry name" value="Dak2"/>
    <property type="match status" value="1"/>
</dbReference>
<dbReference type="FunFam" id="3.40.50.10440:FF:000001">
    <property type="entry name" value="Dihydroxyacetone kinase, DhaK subunit"/>
    <property type="match status" value="1"/>
</dbReference>
<dbReference type="Gene3D" id="3.30.1180.20">
    <property type="entry name" value="Dihydroxyacetone kinase, domain 2"/>
    <property type="match status" value="1"/>
</dbReference>
<reference evidence="8 9" key="1">
    <citation type="submission" date="2018-11" db="EMBL/GenBank/DDBJ databases">
        <title>Mesobaculum littorinae gen. nov., sp. nov., isolated from Littorina scabra that represents a novel genus of the order Rhodobacteraceae.</title>
        <authorList>
            <person name="Li F."/>
        </authorList>
    </citation>
    <scope>NUCLEOTIDE SEQUENCE [LARGE SCALE GENOMIC DNA]</scope>
    <source>
        <strain evidence="8 9">M0103</strain>
    </source>
</reference>
<dbReference type="PROSITE" id="PS51480">
    <property type="entry name" value="DHAL"/>
    <property type="match status" value="1"/>
</dbReference>
<dbReference type="FunFam" id="1.25.40.340:FF:000002">
    <property type="entry name" value="Dihydroxyacetone kinase, L subunit"/>
    <property type="match status" value="1"/>
</dbReference>
<evidence type="ECO:0000256" key="1">
    <source>
        <dbReference type="ARBA" id="ARBA00022679"/>
    </source>
</evidence>
<dbReference type="EMBL" id="RQXX01000004">
    <property type="protein sequence ID" value="RVV97536.1"/>
    <property type="molecule type" value="Genomic_DNA"/>
</dbReference>
<evidence type="ECO:0000259" key="6">
    <source>
        <dbReference type="PROSITE" id="PS51480"/>
    </source>
</evidence>
<feature type="domain" description="DhaK" evidence="7">
    <location>
        <begin position="7"/>
        <end position="331"/>
    </location>
</feature>
<evidence type="ECO:0000256" key="4">
    <source>
        <dbReference type="ARBA" id="ARBA00022840"/>
    </source>
</evidence>
<dbReference type="Gene3D" id="3.40.50.10440">
    <property type="entry name" value="Dihydroxyacetone kinase, domain 1"/>
    <property type="match status" value="1"/>
</dbReference>
<dbReference type="GO" id="GO:0004371">
    <property type="term" value="F:glycerone kinase activity"/>
    <property type="evidence" value="ECO:0007669"/>
    <property type="project" value="InterPro"/>
</dbReference>
<dbReference type="PROSITE" id="PS51481">
    <property type="entry name" value="DHAK"/>
    <property type="match status" value="1"/>
</dbReference>
<accession>A0A438AFP7</accession>
<evidence type="ECO:0000313" key="8">
    <source>
        <dbReference type="EMBL" id="RVV97536.1"/>
    </source>
</evidence>
<dbReference type="InterPro" id="IPR004006">
    <property type="entry name" value="DhaK_dom"/>
</dbReference>
<dbReference type="SUPFAM" id="SSF101473">
    <property type="entry name" value="DhaL-like"/>
    <property type="match status" value="1"/>
</dbReference>
<evidence type="ECO:0000313" key="9">
    <source>
        <dbReference type="Proteomes" id="UP000285908"/>
    </source>
</evidence>
<dbReference type="SUPFAM" id="SSF82549">
    <property type="entry name" value="DAK1/DegV-like"/>
    <property type="match status" value="1"/>
</dbReference>
<dbReference type="NCBIfam" id="NF011049">
    <property type="entry name" value="PRK14479.1"/>
    <property type="match status" value="1"/>
</dbReference>
<sequence>MKKLIDDIAEVVPDALAGLVAAHDGLALIEGTTTVVRADLDTLRGRGEVALISGGGSGHEPAHAGYVGPGLLTAAVAGDVFASPSTDAVLTAIRSVAGPGGVLLIVKNYTGDRLNFGLAAQIARAEGHEVDIVVVDDDAALGTAEETAGRRGIAGTIFVHKIAGAAAAEGLPLAEVKSRAEAAIGAVASMGVALSPCIVPAAGTPNFELGPDEIELGLGIHGEAGLDRVAIRRATDLAADMVGRIARDRGLERGEEVALMVNNLGATPPMEVAIMTKAALAACDGLGLSVTRIMAGTFLTAIDMAGASLSLMRLDDARRAALDAEARAPGWVAPGRAPGLRTVAAPQAAQAATEHEGPACAPALLAAFRAGARVLIQSEPDLTRLDQIAGDGDIGRSLAGGAEAVLAALPELEGRSEPEVMRRIGAAIRARTGGTSGPLYAILALGSGEAVAGALDAAPGPRLARAFRAGVDALAALGGAAPGDRTMLDALDPAASAMAQEGSVAQRLAAAAAAAEAGARETEQMTPRRGRSSYVGDRVLGHPDPGARAVALWLAAAAASIEETDA</sequence>
<comment type="caution">
    <text evidence="8">The sequence shown here is derived from an EMBL/GenBank/DDBJ whole genome shotgun (WGS) entry which is preliminary data.</text>
</comment>
<dbReference type="PANTHER" id="PTHR28629">
    <property type="entry name" value="TRIOKINASE/FMN CYCLASE"/>
    <property type="match status" value="1"/>
</dbReference>
<evidence type="ECO:0000256" key="3">
    <source>
        <dbReference type="ARBA" id="ARBA00022777"/>
    </source>
</evidence>
<dbReference type="Pfam" id="PF02734">
    <property type="entry name" value="Dak2"/>
    <property type="match status" value="1"/>
</dbReference>
<dbReference type="RefSeq" id="WP_127907132.1">
    <property type="nucleotide sequence ID" value="NZ_RQXX01000004.1"/>
</dbReference>
<evidence type="ECO:0000256" key="2">
    <source>
        <dbReference type="ARBA" id="ARBA00022741"/>
    </source>
</evidence>
<dbReference type="Pfam" id="PF02733">
    <property type="entry name" value="Dak1"/>
    <property type="match status" value="1"/>
</dbReference>
<evidence type="ECO:0000259" key="7">
    <source>
        <dbReference type="PROSITE" id="PS51481"/>
    </source>
</evidence>
<keyword evidence="1 8" id="KW-0808">Transferase</keyword>
<dbReference type="GO" id="GO:0005524">
    <property type="term" value="F:ATP binding"/>
    <property type="evidence" value="ECO:0007669"/>
    <property type="project" value="UniProtKB-KW"/>
</dbReference>